<evidence type="ECO:0000313" key="3">
    <source>
        <dbReference type="EMBL" id="WZW99147.1"/>
    </source>
</evidence>
<protein>
    <recommendedName>
        <fullName evidence="2">Copper homeostasis protein cutC homolog</fullName>
    </recommendedName>
</protein>
<comment type="similarity">
    <text evidence="1">Belongs to the CutC family.</text>
</comment>
<dbReference type="Gene3D" id="3.20.20.380">
    <property type="entry name" value="Copper homeostasis (CutC) domain"/>
    <property type="match status" value="1"/>
</dbReference>
<sequence length="233" mass="24925">MSGLLEVRILGAHDAAPAEAGGADRLELVTLDGEEALSPEPREMAAVRSRTTLPVRPVLRLREGFSTDGGEAVRLRGLISAYRDAGADGFVLGFVNGLGEVDVEVLGTLLEDTPGPWTFSRAVDSCLSTDDAWDVLRRLPGLDSVRTAGSARSLEHGLDDLVRRASADAAVAALVVADGDLHPDHVPWLARAGVRQFHVDDQVRPGGSRKAWADEALVGSWRRLIDTEVTHAR</sequence>
<name>A0ABZ3CAB1_9ACTN</name>
<keyword evidence="4" id="KW-1185">Reference proteome</keyword>
<dbReference type="EMBL" id="CP115965">
    <property type="protein sequence ID" value="WZW99147.1"/>
    <property type="molecule type" value="Genomic_DNA"/>
</dbReference>
<evidence type="ECO:0000256" key="2">
    <source>
        <dbReference type="ARBA" id="ARBA00019014"/>
    </source>
</evidence>
<organism evidence="3 4">
    <name type="scientific">Propioniciclava soli</name>
    <dbReference type="NCBI Taxonomy" id="2775081"/>
    <lineage>
        <taxon>Bacteria</taxon>
        <taxon>Bacillati</taxon>
        <taxon>Actinomycetota</taxon>
        <taxon>Actinomycetes</taxon>
        <taxon>Propionibacteriales</taxon>
        <taxon>Propionibacteriaceae</taxon>
        <taxon>Propioniciclava</taxon>
    </lineage>
</organism>
<evidence type="ECO:0000256" key="1">
    <source>
        <dbReference type="ARBA" id="ARBA00007768"/>
    </source>
</evidence>
<dbReference type="Pfam" id="PF03932">
    <property type="entry name" value="CutC"/>
    <property type="match status" value="1"/>
</dbReference>
<dbReference type="Proteomes" id="UP001434337">
    <property type="component" value="Chromosome"/>
</dbReference>
<dbReference type="PANTHER" id="PTHR12598:SF0">
    <property type="entry name" value="COPPER HOMEOSTASIS PROTEIN CUTC HOMOLOG"/>
    <property type="match status" value="1"/>
</dbReference>
<accession>A0ABZ3CAB1</accession>
<dbReference type="InterPro" id="IPR036822">
    <property type="entry name" value="CutC-like_dom_sf"/>
</dbReference>
<reference evidence="3 4" key="1">
    <citation type="journal article" date="2023" name="Environ Microbiome">
        <title>A coral-associated actinobacterium mitigates coral bleaching under heat stress.</title>
        <authorList>
            <person name="Li J."/>
            <person name="Zou Y."/>
            <person name="Li Q."/>
            <person name="Zhang J."/>
            <person name="Bourne D.G."/>
            <person name="Lyu Y."/>
            <person name="Liu C."/>
            <person name="Zhang S."/>
        </authorList>
    </citation>
    <scope>NUCLEOTIDE SEQUENCE [LARGE SCALE GENOMIC DNA]</scope>
    <source>
        <strain evidence="3 4">SCSIO 13291</strain>
    </source>
</reference>
<proteinExistence type="inferred from homology"/>
<dbReference type="InterPro" id="IPR005627">
    <property type="entry name" value="CutC-like"/>
</dbReference>
<evidence type="ECO:0000313" key="4">
    <source>
        <dbReference type="Proteomes" id="UP001434337"/>
    </source>
</evidence>
<dbReference type="PANTHER" id="PTHR12598">
    <property type="entry name" value="COPPER HOMEOSTASIS PROTEIN CUTC"/>
    <property type="match status" value="1"/>
</dbReference>
<dbReference type="RefSeq" id="WP_232550006.1">
    <property type="nucleotide sequence ID" value="NZ_CP115965.1"/>
</dbReference>
<dbReference type="SUPFAM" id="SSF110395">
    <property type="entry name" value="CutC-like"/>
    <property type="match status" value="1"/>
</dbReference>
<gene>
    <name evidence="3" type="ORF">PCC79_02795</name>
</gene>